<evidence type="ECO:0000256" key="1">
    <source>
        <dbReference type="SAM" id="MobiDB-lite"/>
    </source>
</evidence>
<gene>
    <name evidence="2" type="ORF">ASTO00021_LOCUS19439</name>
</gene>
<organism evidence="2">
    <name type="scientific">Aplanochytrium stocchinoi</name>
    <dbReference type="NCBI Taxonomy" id="215587"/>
    <lineage>
        <taxon>Eukaryota</taxon>
        <taxon>Sar</taxon>
        <taxon>Stramenopiles</taxon>
        <taxon>Bigyra</taxon>
        <taxon>Labyrinthulomycetes</taxon>
        <taxon>Thraustochytrida</taxon>
        <taxon>Thraustochytriidae</taxon>
        <taxon>Aplanochytrium</taxon>
    </lineage>
</organism>
<feature type="compositionally biased region" description="Basic and acidic residues" evidence="1">
    <location>
        <begin position="24"/>
        <end position="43"/>
    </location>
</feature>
<dbReference type="AlphaFoldDB" id="A0A7S3PT53"/>
<proteinExistence type="predicted"/>
<protein>
    <submittedName>
        <fullName evidence="2">Uncharacterized protein</fullName>
    </submittedName>
</protein>
<sequence>MTATTKKMEALIVVSKRLSFRGKPSTEKENLKRRRSSSDRADVDPFNLMDDESDIIRLPNWRDRDIKKLNYNITVKHQSNDDYDDDTISLPSWRGEMVFKLEKVENVVEIPDWLYSTNSSRRGKRNSIINLRKANKLKKKFIGVAKYSYSNFSFSM</sequence>
<name>A0A7S3PT53_9STRA</name>
<reference evidence="2" key="1">
    <citation type="submission" date="2021-01" db="EMBL/GenBank/DDBJ databases">
        <authorList>
            <person name="Corre E."/>
            <person name="Pelletier E."/>
            <person name="Niang G."/>
            <person name="Scheremetjew M."/>
            <person name="Finn R."/>
            <person name="Kale V."/>
            <person name="Holt S."/>
            <person name="Cochrane G."/>
            <person name="Meng A."/>
            <person name="Brown T."/>
            <person name="Cohen L."/>
        </authorList>
    </citation>
    <scope>NUCLEOTIDE SEQUENCE</scope>
    <source>
        <strain evidence="2">GSBS06</strain>
    </source>
</reference>
<dbReference type="EMBL" id="HBIN01028536">
    <property type="protein sequence ID" value="CAE0449466.1"/>
    <property type="molecule type" value="Transcribed_RNA"/>
</dbReference>
<evidence type="ECO:0000313" key="2">
    <source>
        <dbReference type="EMBL" id="CAE0449466.1"/>
    </source>
</evidence>
<accession>A0A7S3PT53</accession>
<feature type="region of interest" description="Disordered" evidence="1">
    <location>
        <begin position="23"/>
        <end position="43"/>
    </location>
</feature>